<dbReference type="Proteomes" id="UP000184120">
    <property type="component" value="Unassembled WGS sequence"/>
</dbReference>
<evidence type="ECO:0000313" key="3">
    <source>
        <dbReference type="EMBL" id="SHK53138.1"/>
    </source>
</evidence>
<dbReference type="InterPro" id="IPR000595">
    <property type="entry name" value="cNMP-bd_dom"/>
</dbReference>
<proteinExistence type="predicted"/>
<organism evidence="3 4">
    <name type="scientific">Chishuiella changwenlii</name>
    <dbReference type="NCBI Taxonomy" id="1434701"/>
    <lineage>
        <taxon>Bacteria</taxon>
        <taxon>Pseudomonadati</taxon>
        <taxon>Bacteroidota</taxon>
        <taxon>Flavobacteriia</taxon>
        <taxon>Flavobacteriales</taxon>
        <taxon>Weeksellaceae</taxon>
        <taxon>Chishuiella</taxon>
    </lineage>
</organism>
<evidence type="ECO:0000259" key="1">
    <source>
        <dbReference type="PROSITE" id="PS50042"/>
    </source>
</evidence>
<dbReference type="STRING" id="1434701.SAMN05443634_101305"/>
<dbReference type="Pfam" id="PF00027">
    <property type="entry name" value="cNMP_binding"/>
    <property type="match status" value="1"/>
</dbReference>
<dbReference type="InterPro" id="IPR014710">
    <property type="entry name" value="RmlC-like_jellyroll"/>
</dbReference>
<name>A0A1M6T8S2_9FLAO</name>
<dbReference type="PROSITE" id="PS50042">
    <property type="entry name" value="CNMP_BINDING_3"/>
    <property type="match status" value="1"/>
</dbReference>
<reference evidence="5" key="4">
    <citation type="journal article" date="2019" name="Int. J. Syst. Evol. Microbiol.">
        <title>The Global Catalogue of Microorganisms (GCM) 10K type strain sequencing project: providing services to taxonomists for standard genome sequencing and annotation.</title>
        <authorList>
            <consortium name="The Broad Institute Genomics Platform"/>
            <consortium name="The Broad Institute Genome Sequencing Center for Infectious Disease"/>
            <person name="Wu L."/>
            <person name="Ma J."/>
        </authorList>
    </citation>
    <scope>NUCLEOTIDE SEQUENCE [LARGE SCALE GENOMIC DNA]</scope>
    <source>
        <strain evidence="5">CGMCC 1.12707</strain>
    </source>
</reference>
<evidence type="ECO:0000313" key="2">
    <source>
        <dbReference type="EMBL" id="GGE95210.1"/>
    </source>
</evidence>
<reference evidence="4" key="3">
    <citation type="submission" date="2016-11" db="EMBL/GenBank/DDBJ databases">
        <authorList>
            <person name="Varghese N."/>
            <person name="Submissions S."/>
        </authorList>
    </citation>
    <scope>NUCLEOTIDE SEQUENCE [LARGE SCALE GENOMIC DNA]</scope>
    <source>
        <strain evidence="4">DSM 27989</strain>
    </source>
</reference>
<accession>A0A1M6T8S2</accession>
<dbReference type="SUPFAM" id="SSF51206">
    <property type="entry name" value="cAMP-binding domain-like"/>
    <property type="match status" value="1"/>
</dbReference>
<dbReference type="RefSeq" id="WP_072929176.1">
    <property type="nucleotide sequence ID" value="NZ_BMFL01000006.1"/>
</dbReference>
<evidence type="ECO:0000313" key="5">
    <source>
        <dbReference type="Proteomes" id="UP000650994"/>
    </source>
</evidence>
<protein>
    <submittedName>
        <fullName evidence="3">Cyclic nucleotide-binding protein</fullName>
    </submittedName>
    <submittedName>
        <fullName evidence="2">cAMP-binding protein</fullName>
    </submittedName>
</protein>
<sequence length="190" mass="22282">MEVFLNQFDDYYTLSQNTKSELLKICNTHHYNKNEIVLSQGDLASNYYIVKKGLLGYYTLNENGTIIYKIFFEENSFVASTVSIIENKPSDFSIIALEDTELISLPAEKFRKLFYECHDLALFQINYLERNWVVEKEKLEIGLKTDLAKHRYEELSKNTSLINRLKQHHIASYLGITPTQLSRIRKELKL</sequence>
<dbReference type="CDD" id="cd00038">
    <property type="entry name" value="CAP_ED"/>
    <property type="match status" value="1"/>
</dbReference>
<gene>
    <name evidence="2" type="ORF">GCM10010984_10930</name>
    <name evidence="3" type="ORF">SAMN05443634_101305</name>
</gene>
<dbReference type="AlphaFoldDB" id="A0A1M6T8S2"/>
<dbReference type="OrthoDB" id="663011at2"/>
<keyword evidence="5" id="KW-1185">Reference proteome</keyword>
<feature type="domain" description="Cyclic nucleotide-binding" evidence="1">
    <location>
        <begin position="10"/>
        <end position="131"/>
    </location>
</feature>
<reference evidence="3" key="2">
    <citation type="submission" date="2016-11" db="EMBL/GenBank/DDBJ databases">
        <authorList>
            <person name="Jaros S."/>
            <person name="Januszkiewicz K."/>
            <person name="Wedrychowicz H."/>
        </authorList>
    </citation>
    <scope>NUCLEOTIDE SEQUENCE [LARGE SCALE GENOMIC DNA]</scope>
    <source>
        <strain evidence="3">DSM 27989</strain>
    </source>
</reference>
<reference evidence="2" key="5">
    <citation type="submission" date="2024-05" db="EMBL/GenBank/DDBJ databases">
        <authorList>
            <person name="Sun Q."/>
            <person name="Zhou Y."/>
        </authorList>
    </citation>
    <scope>NUCLEOTIDE SEQUENCE</scope>
    <source>
        <strain evidence="2">CGMCC 1.12707</strain>
    </source>
</reference>
<dbReference type="EMBL" id="BMFL01000006">
    <property type="protein sequence ID" value="GGE95210.1"/>
    <property type="molecule type" value="Genomic_DNA"/>
</dbReference>
<dbReference type="Proteomes" id="UP000650994">
    <property type="component" value="Unassembled WGS sequence"/>
</dbReference>
<dbReference type="EMBL" id="FRBH01000001">
    <property type="protein sequence ID" value="SHK53138.1"/>
    <property type="molecule type" value="Genomic_DNA"/>
</dbReference>
<dbReference type="InterPro" id="IPR018490">
    <property type="entry name" value="cNMP-bd_dom_sf"/>
</dbReference>
<reference evidence="2" key="1">
    <citation type="journal article" date="2014" name="Int. J. Syst. Evol. Microbiol.">
        <title>Complete genome of a new Firmicutes species belonging to the dominant human colonic microbiota ('Ruminococcus bicirculans') reveals two chromosomes and a selective capacity to utilize plant glucans.</title>
        <authorList>
            <consortium name="NISC Comparative Sequencing Program"/>
            <person name="Wegmann U."/>
            <person name="Louis P."/>
            <person name="Goesmann A."/>
            <person name="Henrissat B."/>
            <person name="Duncan S.H."/>
            <person name="Flint H.J."/>
        </authorList>
    </citation>
    <scope>NUCLEOTIDE SEQUENCE</scope>
    <source>
        <strain evidence="2">CGMCC 1.12707</strain>
    </source>
</reference>
<evidence type="ECO:0000313" key="4">
    <source>
        <dbReference type="Proteomes" id="UP000184120"/>
    </source>
</evidence>
<dbReference type="Gene3D" id="2.60.120.10">
    <property type="entry name" value="Jelly Rolls"/>
    <property type="match status" value="1"/>
</dbReference>